<sequence length="93" mass="10728">MEFYLYDKETKKFEGIIESDEQPKESTIVSPFGEHGAPIGVWFDEEKEIWQPPKISPTGEQQIIMTLAKNISTLQTMIMVQNQQLAYFSKKEG</sequence>
<comment type="caution">
    <text evidence="1">The sequence shown here is derived from an EMBL/GenBank/DDBJ whole genome shotgun (WGS) entry which is preliminary data.</text>
</comment>
<proteinExistence type="predicted"/>
<evidence type="ECO:0000313" key="2">
    <source>
        <dbReference type="Proteomes" id="UP000018559"/>
    </source>
</evidence>
<reference evidence="1 2" key="1">
    <citation type="journal article" date="2014" name="Genome Announc.">
        <title>The Genome of the Predominant Equine Lactobacillus Species, Lactobacillus equi, Is Reflective of Its Lifestyle Adaptations to an Herbivorous Host.</title>
        <authorList>
            <person name="O'Donnell M.M."/>
            <person name="Harris H.M."/>
            <person name="O'Toole P.W."/>
            <person name="Ross R.P."/>
        </authorList>
    </citation>
    <scope>NUCLEOTIDE SEQUENCE [LARGE SCALE GENOMIC DNA]</scope>
    <source>
        <strain evidence="1 2">DPC 6820</strain>
    </source>
</reference>
<name>V7I0X0_9LACO</name>
<dbReference type="AlphaFoldDB" id="V7I0X0"/>
<dbReference type="EMBL" id="AWWH01000011">
    <property type="protein sequence ID" value="ETA75103.1"/>
    <property type="molecule type" value="Genomic_DNA"/>
</dbReference>
<protein>
    <submittedName>
        <fullName evidence="1">Uncharacterized protein</fullName>
    </submittedName>
</protein>
<evidence type="ECO:0000313" key="1">
    <source>
        <dbReference type="EMBL" id="ETA75103.1"/>
    </source>
</evidence>
<organism evidence="1 2">
    <name type="scientific">Ligilactobacillus equi DPC 6820</name>
    <dbReference type="NCBI Taxonomy" id="1392007"/>
    <lineage>
        <taxon>Bacteria</taxon>
        <taxon>Bacillati</taxon>
        <taxon>Bacillota</taxon>
        <taxon>Bacilli</taxon>
        <taxon>Lactobacillales</taxon>
        <taxon>Lactobacillaceae</taxon>
        <taxon>Ligilactobacillus</taxon>
    </lineage>
</organism>
<gene>
    <name evidence="1" type="ORF">LEQ_1161</name>
</gene>
<dbReference type="PATRIC" id="fig|1392007.3.peg.86"/>
<accession>V7I0X0</accession>
<keyword evidence="2" id="KW-1185">Reference proteome</keyword>
<dbReference type="RefSeq" id="WP_023858702.1">
    <property type="nucleotide sequence ID" value="NZ_AWWH01000011.1"/>
</dbReference>
<dbReference type="Proteomes" id="UP000018559">
    <property type="component" value="Unassembled WGS sequence"/>
</dbReference>